<protein>
    <recommendedName>
        <fullName evidence="1">DUF6593 domain-containing protein</fullName>
    </recommendedName>
</protein>
<dbReference type="Pfam" id="PF20236">
    <property type="entry name" value="DUF6593"/>
    <property type="match status" value="1"/>
</dbReference>
<proteinExistence type="predicted"/>
<gene>
    <name evidence="2" type="ORF">AAF712_011084</name>
</gene>
<evidence type="ECO:0000313" key="3">
    <source>
        <dbReference type="Proteomes" id="UP001437256"/>
    </source>
</evidence>
<sequence>MDLLFTKDSPVNTTLSLPSGSPVYEISTPLRNFHTETTTIRKYRPAGGDPDDIGLIEIHSFHKDVCQLRGKDFLPKSPSMWKSTSFFTSSNGEAYTWHCKSDTAVLNDKGENTVAMYERSHSGLISKNSQPAKLSISVEGMDIIDEIVLTFAYVEQQEQIHQRAAGSSSAASASAVVAVC</sequence>
<comment type="caution">
    <text evidence="2">The sequence shown here is derived from an EMBL/GenBank/DDBJ whole genome shotgun (WGS) entry which is preliminary data.</text>
</comment>
<evidence type="ECO:0000313" key="2">
    <source>
        <dbReference type="EMBL" id="KAL0062084.1"/>
    </source>
</evidence>
<feature type="domain" description="DUF6593" evidence="1">
    <location>
        <begin position="8"/>
        <end position="157"/>
    </location>
</feature>
<dbReference type="Proteomes" id="UP001437256">
    <property type="component" value="Unassembled WGS sequence"/>
</dbReference>
<organism evidence="2 3">
    <name type="scientific">Marasmius tenuissimus</name>
    <dbReference type="NCBI Taxonomy" id="585030"/>
    <lineage>
        <taxon>Eukaryota</taxon>
        <taxon>Fungi</taxon>
        <taxon>Dikarya</taxon>
        <taxon>Basidiomycota</taxon>
        <taxon>Agaricomycotina</taxon>
        <taxon>Agaricomycetes</taxon>
        <taxon>Agaricomycetidae</taxon>
        <taxon>Agaricales</taxon>
        <taxon>Marasmiineae</taxon>
        <taxon>Marasmiaceae</taxon>
        <taxon>Marasmius</taxon>
    </lineage>
</organism>
<dbReference type="EMBL" id="JBBXMP010000115">
    <property type="protein sequence ID" value="KAL0062084.1"/>
    <property type="molecule type" value="Genomic_DNA"/>
</dbReference>
<reference evidence="2 3" key="1">
    <citation type="submission" date="2024-05" db="EMBL/GenBank/DDBJ databases">
        <title>A draft genome resource for the thread blight pathogen Marasmius tenuissimus strain MS-2.</title>
        <authorList>
            <person name="Yulfo-Soto G.E."/>
            <person name="Baruah I.K."/>
            <person name="Amoako-Attah I."/>
            <person name="Bukari Y."/>
            <person name="Meinhardt L.W."/>
            <person name="Bailey B.A."/>
            <person name="Cohen S.P."/>
        </authorList>
    </citation>
    <scope>NUCLEOTIDE SEQUENCE [LARGE SCALE GENOMIC DNA]</scope>
    <source>
        <strain evidence="2 3">MS-2</strain>
    </source>
</reference>
<evidence type="ECO:0000259" key="1">
    <source>
        <dbReference type="Pfam" id="PF20236"/>
    </source>
</evidence>
<accession>A0ABR2ZM82</accession>
<name>A0ABR2ZM82_9AGAR</name>
<dbReference type="InterPro" id="IPR046528">
    <property type="entry name" value="DUF6593"/>
</dbReference>
<keyword evidence="3" id="KW-1185">Reference proteome</keyword>